<evidence type="ECO:0000259" key="1">
    <source>
        <dbReference type="PROSITE" id="PS50093"/>
    </source>
</evidence>
<proteinExistence type="predicted"/>
<dbReference type="EMBL" id="CP092332">
    <property type="protein sequence ID" value="WGK94414.1"/>
    <property type="molecule type" value="Genomic_DNA"/>
</dbReference>
<name>A0ABY8N4V5_9FLAO</name>
<dbReference type="InterPro" id="IPR000601">
    <property type="entry name" value="PKD_dom"/>
</dbReference>
<dbReference type="PROSITE" id="PS50835">
    <property type="entry name" value="IG_LIKE"/>
    <property type="match status" value="1"/>
</dbReference>
<dbReference type="InterPro" id="IPR035986">
    <property type="entry name" value="PKD_dom_sf"/>
</dbReference>
<dbReference type="Gene3D" id="2.60.40.10">
    <property type="entry name" value="Immunoglobulins"/>
    <property type="match status" value="2"/>
</dbReference>
<reference evidence="3 4" key="1">
    <citation type="submission" date="2022-02" db="EMBL/GenBank/DDBJ databases">
        <authorList>
            <person name="Cha I.-T."/>
            <person name="Lee K.-E."/>
            <person name="Park S.-J."/>
        </authorList>
    </citation>
    <scope>NUCLEOTIDE SEQUENCE [LARGE SCALE GENOMIC DNA]</scope>
    <source>
        <strain evidence="3 4">K3R-10</strain>
    </source>
</reference>
<organism evidence="3 4">
    <name type="scientific">Flavobacterium keumense</name>
    <dbReference type="NCBI Taxonomy" id="1306518"/>
    <lineage>
        <taxon>Bacteria</taxon>
        <taxon>Pseudomonadati</taxon>
        <taxon>Bacteroidota</taxon>
        <taxon>Flavobacteriia</taxon>
        <taxon>Flavobacteriales</taxon>
        <taxon>Flavobacteriaceae</taxon>
        <taxon>Flavobacterium</taxon>
    </lineage>
</organism>
<dbReference type="Pfam" id="PF13585">
    <property type="entry name" value="CHU_C"/>
    <property type="match status" value="1"/>
</dbReference>
<dbReference type="SUPFAM" id="SSF81296">
    <property type="entry name" value="E set domains"/>
    <property type="match status" value="1"/>
</dbReference>
<dbReference type="Pfam" id="PF19406">
    <property type="entry name" value="PKD_5"/>
    <property type="match status" value="3"/>
</dbReference>
<reference evidence="3 4" key="2">
    <citation type="submission" date="2023-06" db="EMBL/GenBank/DDBJ databases">
        <title>Complete Genome Sequence of Flavobacterium keumense K3R-10.</title>
        <authorList>
            <person name="Jeong H."/>
            <person name="Jhang S.Y."/>
            <person name="Kim J.N."/>
        </authorList>
    </citation>
    <scope>NUCLEOTIDE SEQUENCE [LARGE SCALE GENOMIC DNA]</scope>
    <source>
        <strain evidence="3 4">K3R-10</strain>
    </source>
</reference>
<feature type="domain" description="Ig-like" evidence="2">
    <location>
        <begin position="2595"/>
        <end position="2695"/>
    </location>
</feature>
<dbReference type="InterPro" id="IPR045828">
    <property type="entry name" value="PKD_Bacteroidetes"/>
</dbReference>
<dbReference type="InterPro" id="IPR015919">
    <property type="entry name" value="Cadherin-like_sf"/>
</dbReference>
<dbReference type="Proteomes" id="UP001232117">
    <property type="component" value="Chromosome"/>
</dbReference>
<protein>
    <submittedName>
        <fullName evidence="3">Gliding motility-associated C-terminal domain-containing protein</fullName>
    </submittedName>
</protein>
<dbReference type="RefSeq" id="WP_264532859.1">
    <property type="nucleotide sequence ID" value="NZ_CP092332.1"/>
</dbReference>
<evidence type="ECO:0000313" key="3">
    <source>
        <dbReference type="EMBL" id="WGK94414.1"/>
    </source>
</evidence>
<evidence type="ECO:0000313" key="4">
    <source>
        <dbReference type="Proteomes" id="UP001232117"/>
    </source>
</evidence>
<dbReference type="InterPro" id="IPR013783">
    <property type="entry name" value="Ig-like_fold"/>
</dbReference>
<dbReference type="InterPro" id="IPR014756">
    <property type="entry name" value="Ig_E-set"/>
</dbReference>
<evidence type="ECO:0000259" key="2">
    <source>
        <dbReference type="PROSITE" id="PS50835"/>
    </source>
</evidence>
<dbReference type="SUPFAM" id="SSF49299">
    <property type="entry name" value="PKD domain"/>
    <property type="match status" value="1"/>
</dbReference>
<accession>A0ABY8N4V5</accession>
<dbReference type="InterPro" id="IPR022409">
    <property type="entry name" value="PKD/Chitinase_dom"/>
</dbReference>
<sequence>MKKPHKFQSVLFLLCLLVGISTYSKELDYKSTTPIVNSLVTPTVSSFSPTEGYAGTMVTITGTDFTSTSVVKIGTTIISSSNITFVSSTELKVVIPCDITSGVIDVDGGVSTSVFTYQSAVILNLLPDLSYCVGVTVPAVNLVGAPSGVVFSWTNTNSNIGLATSGTGAISTFTATNTTAEPISGTIEITPSINGCVGISKSYTVTINPKPIANSITTTTVCEGTTINDIVLSAASPLNGSGTSFTWSSTNSNAIGLSQSSGNTSPIPSFTANNLTNSLVASVFTVTPTYQGCVGNSVQFTVNVEPDSVAGTISGPSTTCFGTAPGVLTLNNNVGSVIKWQSSSNDVAWTDINASTNTYSPGILTANTYFRAVVTSGSCTEVTTPSVLITVNALPVVNAGLDQTVCYGSSVTLVGSGATTYTWNNGVVNTVAFVPSSTTTYTVTGIGANGCAATDQVVVTVNPIPSAPSATAQTFLVSQNKTVGDLLITSSGTPIWYNSASGGSLYTSSALLTTGTYYAAQKVNGCESTARTAVAVSVFSDSVGGSVSGSTTVCSGANSTVLTISGYTGSIKRWQSSTVSDFSANVTDITVVSANYTVTNLTSPLYFRAVVQSGTTTEAFSSPAFIDVTAPSNGGVLTATNSSVCKGISGGLLTLGSEVGNVVNWQQSINNGATWVDIPNTSTNYNAPALTDTTQYRVEVKNGICSSSFSNVVTIVVKDTPTVTDIPNQSICLGSTKTFGDVFVAGNTYSLTSDLGYSSATNQSTILFNTLGTQVFTYIVTNTASGCTTQDQFEVTTNPLPSATVIANTTICQGTSIAIGGTSVLGSTYSWSSNPIGFSSTNSNPTVSPTVTTTYTLEETISATSCRKVNAVVVTVQTPPVVTIVGAPQYHVCETTNQIQLQSSVSNYTTSSIVWSKVIGTGSFDFTNILNPKYTPSISDIAAGSVKLRITVTGLGACTQTYSEDLVIIIDKKPIANAGLDVATCGTSPIQLDGSVSQNAFNYIWTLPTNVTGTLNTSDPAKPIYTPSTADVSYSGPITITLEATSNSTCASTFDTVDVLITPAPVVNAGPPTTSICEGSNYIVPSGSASVQNVDANTIIWTKGTGDGTLVSATSLTPIYIPGPNDIATGSVTLKLSASGNNACSTPVSDNLILNIVKEPVVNAGADITVCEGSINVAASIQNAGTIQWTTSGGGYFIDPTASSPIYIPSNSDLNSTVTLTVTVTPLSPCGTTKSDSVLYRINAKPTVVAGGDVTICQTTPTYQLQSTVTNSSSITWTSTGSGTFDNIHNEDPVYTLSPNDIVNGSVTFTVTTTQAGCTNAQDTMVLTIQKNPVANAGLAQVICQGDSVVLPGSATNASSVNWVRSGGTGSFINDNTTNPTYTSTGSESGVIYLTLEANAIAPCTISSSSETTITIVPKPTADAGSNAQICEGETYTINNANATNYVGLQWSTNGDGTFTGGNTLTPTYTPGISDKSNGSVVLTLVATKNFPCNANAVDQMTLVINKVPSITVINPDVNLCVNSGPYTITGVVPVDYDTLSWTTTGTGTFSSTTTATPIYSPSAADYTLGTVKLKLTASRNPLNCNSSTFKEITLHFISKPTVDAGPLTAEICQGFSYVTNSATASNYSNVTWSTSGTGTFINATTLLASYTPSASDYNAGFVILTLSANPIAPCSGPITDTIRLNLQKTPVITVPADTSICVNQNTFSIGGVSISPADAYDTNSIVWTTTGTGTFSPSGDALNPIYNPSTDDIAAGFVNLKITVNPIAPCVTSVSNTFKLSFQKLPVATAGANLTRCALPFQITSATADLTTVNNLVWTTNGTGTFDYSNIIDPIYTPSAADILSGSVILTLTANPIAPCAIPSVSNFTLTLIKSPIVNVVTPQAAICEDATNILVAGTTVANVASYNWTSTTGTTISNANSLTPLVTPSATDITNGYIDVTITAIPNAPCSTSVLKTVRIPIQKKPILSAGASQTICEGSVITTSDAIATQVTNLKWTKNGGDGSFSTSDTSRVVEYIPGPNEIASGKVVLTLTGDAIAPCVGTISSTVEHLTVKNPVITVNPTQVTICETDTYQVPLSQINVVNPTSVASVQWTTTNASSLTGSTTFTPIYTPSAVDIATGYANLVLTVTPIAPCATPIVKTIRVNIAKKATIDATQPNYTFCENTAKQLTASFANHNATTIQWRVVSGAGTLSAANTATPIYTPDPSSTTVVLEVSVSSILPCAGVTTKQITLNVIKKPVVTFAKTTDTICNSQTSYALNGNSVGNATASTTYLWTTTGTGTFDNNTALVTTYNFSAADLLNNSVTLRLLAKSDALCALTDYKEIVITIKPAPTVNTIPSETICEGSVFTATAIATNESSVLWTTVGTSNGTFTNANSETATYVPGTNDTNGFTLQFTAIGDPVCALATTTKTVTIQKLPTVDAGVENRNNCSNEPFQITGVIGQNTGTITWSSNSSSGVNRGTFSNPSVLNPIYTPSAAEIAAGTPITLTVTVNGVSPCTNSVSDFIVLHLDPKQVVNAGLDQTICEGATISLAGAVTHTSSVNWTSSSSGTSGFVNPNSATTTYQPNATDILNGTVTLTLHGLSDSNCPEVVDTMVVTIVKKPTANAGVNITICEGTSYTLVSGDATAQNYSSLTWTATGPGTLDASTIHSLTPRYNPAPGQVGTVTLTMTAEGYSQCGVNAISSKTITIIASPSVSVPSTRTICQGQSLTLTTAEVSATNYAALAWTSSNGLGSFAPSTSLATVFTPTTTQSGTVNLRLTATALNAVCTNAFAEVAVTIVPSPIVNAGVDASICQTGTHTISGASVPSGSVFNWTISGPATISAGTETTLTPVVVPNPGSSGTVTLTLTVQGAAQCPTPVSDTVTVTIFPSPTVDAGSNQTACEGIAFISLNGTASNGINYTWTTDGAGTIQTGTNPLQAKYIPDPTDYANSSGVNTITMYLTAGGVNGCSQVVDSMTVTLYSKPKVFAGIDQTVCQGTTVSLGTATASNFSTVTWTTSGNGAFNYSGSNGGIRPSYVLGSNDLSTVTLTISAMPNANCSQVAVTDQVVITVHKNPTIVASSNEVTMCAETFTLPDVITVNDANSIIWTNTTGMSTVGTIVNGTSETPLVTPTIAEIANGFVLLTVTAQPLSGCSTSDSEVIKVNLIPKAIVNAGTDAVFCQGTPIVVNSNASVTNSTNYYWTENGTGTIKASTLNTLSPEYIPGTNETGIITLTLHATNSSPCTSEVTDTMTVTINPQPTVTAGPDATICETSTYNLVNATAANYDNLPTNLEWVAYQDINRTTLATGTFSNVHAVNPTYVPSAADIALGKVYLTLKVASTSCGTLVTDTMELTIAQGTGVNAGVNASICEGSTFTLSQATADNVATVSWTSSQNSNGTSSSTYQSGVFSDSSILKPVYTPSADDSNLGYVYLKLTGVSNSTCPANSSVIRLDIVKKPTVAASDVQMCVNSPQITLNGTATNYQSVNWSVLSGPGSIIANSANPLNPTYSSGLSINEPTNKTAVVRLFVTPKAGCPSSAAVYEDVTINIQALPIVEAGVSGSTCYITGQPIAAFSITGTEVTNGGTQNWTTSAAGTFTLGNPVLYNSFSNSCTPEVLTLTVNGVGACSTSSKSDSVTLAINCSAPNLGTISSSNGNTICQSETATVTYTVPANPNVLTYNWSIPSGATLVSGQNTNTITVRYGIGSLSGTISVYGANGCGNGSISTFPITVNALPTATSISGQQQVCAGASGIVYTALAMPNATSYTWTLPNGSTVTTVSNTISINYQTTDVSGNLSVVVNNSCGAGPVSANYPITVVPKPTFTSNLTPAAVCSGALFDYVPTSSTTGVTFSWTRATQSGIANVATNSNGNISEALVNTTSNSISVVYQYTMQGAAPSSCTNVATVTVTINPTPSLTSPSSVSSICSGTVFSYTPTSNVSGTISWTRASVSGISESAASGTGSISEMLTNTSSSSKTVVYTITLPVNSFGCSKTYDLPIVVNSLPTATISGSTAICRNSTNPTITFTGANGVAPYIFTYKINGGNNQTITTTSGNTVSLNVSSANSGSFVYTLVSVQDSSSSSCSQLQSGSATITVNALPVLVVNAPTPVCAPNTVDLTAVTTGSDAGLNYTYWKDSLETIPYNTPSLATAGTYYIKATNSNGCTDSKSVTVYVNPLPTASISGTTEVCKNSGSPVVTFAGANGTPPYTFTYTINGGANQTITTSNGSTASISVATVTPGVYNYNLVSVRDSSSSTCTQSQSGLATITVNPLPTATISGTVSTCVNATNPIVTFTGANGTAPYTFIYSINGGANQTITTATGNSVTLPVVTSTAGIFTYNLISVSDSSSTACSQSQTGSATVTINPLPTLIVTNPAEVCVPNTIDLTATTTGSSSGLTYSYWNDNATTIAIVNPTSISASGTYFIKGTDANGCFIVKPVVAKINPLPTATISGTTSYTVCQNASQPLVVFSGANATPPYVFQYRINSGAIQTVSTTATSSTVSVAIPTSTVGNYTVTLVSVRESSASACSNSSITLPNQAFVTVEQGGTVTPQNAMTVSQTVCQGSPINPAVFAIGGSASSAFVTNLPTGVTGVYNATSRTITISGSPTTTGVFSYVIHTAGSVNGCDSTFNGTLTINADDTINILTPTTVNQKVCACTTIQPIVYNLGGGATGGDVVFSPHAPSGLIWSIASNTLTISGSSCEVGTFTYTVQSYGICDPTTYTGTIEIVQNATVSVVSGNPNTTVCIGNSFAVPVKFAITPATETMVLKGTLPTGVTFNPSTGILSGTPTQSGSFSYVIDSSTSCGTSISGTITVNPVQSISLLSGATSQIVCINSAINPTTFTVAPGVTSVTINPPLPNGITLSLNTTAGIVTISGTPTVATSLPQNYTITTQGGCGTSASTSIFFDIKPAATITFISNSSSLNQAVCQNGPIVPIQFTVGGGATGIENPILPAGLTISFDAATAVYTIQGNPTVNGTFTIPITTTGCSITENVVISNVNSAVSVNLISATGTDNQTVCQTNFNTAIVPIKYTIVGATGVTLTGLPAGVSSSYDSETGELLISGIPTRAGIFNYTITTLPCSSIKTGVLKVSTPMTITNESVTNVTCSTAQNGAISVTIVGGVTSGGLYAVHWSGPNGFQQNQTNITGLEAGNYTLSGTDAIGCPLPTKTYTVQPAQPIVISLVSTTNVTCNGSLGCANFNYTGGSGIYTQFVLKYLDPSSQALNTVVPLNNNYFNICNLKAGLYYLTVTDSNNCTTEPYLFTIYDYSTLKIDSVSLDTTLCANTAGKVRVSVSSLDSNLTFYYNNSLVSSVDLGNNVYEISIANPTTPTGIIKVMNSQNCWDTKTINTAIVNPQLSYTSLNLTTYGNVSVNESVKFTNGLTVSNIPAEYEYIVWDFGDNSPPKVFYNPKDILPNSSGESITTVYHTYAIDGLYPVTLTVYNQFGCSRSITEIITVGQGAGIMLPTAFSPNNDGINDLFRPSLLGLKEVSMYIYDNWGNLVYEISSDTASLPSDWGWNGVEKVNSEPVNGTYRYYIMAKTINDKIIEKEGHFILIK</sequence>
<dbReference type="InterPro" id="IPR045829">
    <property type="entry name" value="PKD_6"/>
</dbReference>
<dbReference type="Pfam" id="PF19408">
    <property type="entry name" value="PKD_6"/>
    <property type="match status" value="2"/>
</dbReference>
<keyword evidence="4" id="KW-1185">Reference proteome</keyword>
<dbReference type="SMART" id="SM00089">
    <property type="entry name" value="PKD"/>
    <property type="match status" value="2"/>
</dbReference>
<dbReference type="PROSITE" id="PS50093">
    <property type="entry name" value="PKD"/>
    <property type="match status" value="1"/>
</dbReference>
<dbReference type="SUPFAM" id="SSF49313">
    <property type="entry name" value="Cadherin-like"/>
    <property type="match status" value="1"/>
</dbReference>
<gene>
    <name evidence="3" type="ORF">MG292_10070</name>
</gene>
<dbReference type="InterPro" id="IPR007110">
    <property type="entry name" value="Ig-like_dom"/>
</dbReference>
<feature type="domain" description="PKD" evidence="1">
    <location>
        <begin position="5385"/>
        <end position="5446"/>
    </location>
</feature>